<evidence type="ECO:0000259" key="8">
    <source>
        <dbReference type="PROSITE" id="PS51330"/>
    </source>
</evidence>
<dbReference type="EC" id="1.5.1.3" evidence="2"/>
<organism evidence="9 10">
    <name type="scientific">Heliothis zea nudivirus 1</name>
    <dbReference type="NCBI Taxonomy" id="3116536"/>
    <lineage>
        <taxon>Viruses</taxon>
        <taxon>Viruses incertae sedis</taxon>
        <taxon>Naldaviricetes</taxon>
        <taxon>Lefavirales</taxon>
        <taxon>Nudiviridae</taxon>
        <taxon>Betanudivirus</taxon>
        <taxon>Betanudivirus hezeae</taxon>
    </lineage>
</organism>
<dbReference type="InterPro" id="IPR017925">
    <property type="entry name" value="DHFR_CS"/>
</dbReference>
<dbReference type="GO" id="GO:0050661">
    <property type="term" value="F:NADP binding"/>
    <property type="evidence" value="ECO:0007669"/>
    <property type="project" value="InterPro"/>
</dbReference>
<dbReference type="CDD" id="cd00209">
    <property type="entry name" value="DHFR"/>
    <property type="match status" value="1"/>
</dbReference>
<keyword evidence="4" id="KW-0521">NADP</keyword>
<dbReference type="InterPro" id="IPR012259">
    <property type="entry name" value="DHFR"/>
</dbReference>
<evidence type="ECO:0000256" key="6">
    <source>
        <dbReference type="RuleBase" id="RU004474"/>
    </source>
</evidence>
<dbReference type="SUPFAM" id="SSF53597">
    <property type="entry name" value="Dihydrofolate reductase-like"/>
    <property type="match status" value="1"/>
</dbReference>
<evidence type="ECO:0000256" key="7">
    <source>
        <dbReference type="SAM" id="Phobius"/>
    </source>
</evidence>
<comment type="pathway">
    <text evidence="1">Cofactor biosynthesis; tetrahydrofolate biosynthesis; 5,6,7,8-tetrahydrofolate from 7,8-dihydrofolate: step 1/1.</text>
</comment>
<dbReference type="GO" id="GO:0046452">
    <property type="term" value="P:dihydrofolate metabolic process"/>
    <property type="evidence" value="ECO:0007669"/>
    <property type="project" value="TreeGrafter"/>
</dbReference>
<evidence type="ECO:0000256" key="5">
    <source>
        <dbReference type="ARBA" id="ARBA00023002"/>
    </source>
</evidence>
<feature type="transmembrane region" description="Helical" evidence="7">
    <location>
        <begin position="6"/>
        <end position="26"/>
    </location>
</feature>
<dbReference type="Proteomes" id="UP000232784">
    <property type="component" value="Segment"/>
</dbReference>
<protein>
    <recommendedName>
        <fullName evidence="2">dihydrofolate reductase</fullName>
        <ecNumber evidence="2">1.5.1.3</ecNumber>
    </recommendedName>
</protein>
<dbReference type="InterPro" id="IPR001796">
    <property type="entry name" value="DHFR_dom"/>
</dbReference>
<gene>
    <name evidence="9" type="primary">orf7</name>
</gene>
<feature type="domain" description="DHFR" evidence="8">
    <location>
        <begin position="86"/>
        <end position="257"/>
    </location>
</feature>
<dbReference type="GO" id="GO:0046655">
    <property type="term" value="P:folic acid metabolic process"/>
    <property type="evidence" value="ECO:0007669"/>
    <property type="project" value="TreeGrafter"/>
</dbReference>
<sequence>MGICSVYLYSCVHVVYIVCINFVYILHQPSCTIVIRYPFFRHPQMSNFGLFKLFKGSPLKLNKPKMLNTPKMLTINITYPPKPKVPINLIVAVCENNMGIGMNNALPWHLKREMAHFTKTTTTATHPNKNAVIMGRLTWESIPKRFRPLPGRVNIVLTTKHRGDYDGATRVSNFDEAIRVVESRGDIETAWVIGGASVYAAAMTHPNCHQIHLTAIKKYYECNVFFPKIDTTRFELISETPCTREGDVQYSYKVYQQRNTHASI</sequence>
<evidence type="ECO:0000313" key="9">
    <source>
        <dbReference type="EMBL" id="AAN04305.1"/>
    </source>
</evidence>
<keyword evidence="3" id="KW-0554">One-carbon metabolism</keyword>
<keyword evidence="7" id="KW-1133">Transmembrane helix</keyword>
<keyword evidence="7" id="KW-0472">Membrane</keyword>
<dbReference type="InterPro" id="IPR024072">
    <property type="entry name" value="DHFR-like_dom_sf"/>
</dbReference>
<evidence type="ECO:0000256" key="4">
    <source>
        <dbReference type="ARBA" id="ARBA00022857"/>
    </source>
</evidence>
<accession>Q8JKV3</accession>
<evidence type="ECO:0000313" key="10">
    <source>
        <dbReference type="Proteomes" id="UP000232784"/>
    </source>
</evidence>
<dbReference type="GO" id="GO:0046654">
    <property type="term" value="P:tetrahydrofolate biosynthetic process"/>
    <property type="evidence" value="ECO:0007669"/>
    <property type="project" value="InterPro"/>
</dbReference>
<proteinExistence type="inferred from homology"/>
<reference evidence="9 10" key="1">
    <citation type="journal article" date="2002" name="J. Virol.">
        <title>Analysis of the complete genome sequence of the Hz-1 virus suggests that it is related to members of the Baculoviridae.</title>
        <authorList>
            <person name="Cheng C.H."/>
            <person name="Liu S.M."/>
            <person name="Chow T.Y."/>
            <person name="Hsiao Y.Y."/>
            <person name="Wang D.P."/>
            <person name="Huang J.J."/>
            <person name="Chen H.H."/>
        </authorList>
    </citation>
    <scope>NUCLEOTIDE SEQUENCE [LARGE SCALE GENOMIC DNA]</scope>
</reference>
<keyword evidence="5" id="KW-0560">Oxidoreductase</keyword>
<dbReference type="PRINTS" id="PR00070">
    <property type="entry name" value="DHFR"/>
</dbReference>
<dbReference type="PANTHER" id="PTHR48069">
    <property type="entry name" value="DIHYDROFOLATE REDUCTASE"/>
    <property type="match status" value="1"/>
</dbReference>
<dbReference type="Gene3D" id="3.40.430.10">
    <property type="entry name" value="Dihydrofolate Reductase, subunit A"/>
    <property type="match status" value="1"/>
</dbReference>
<dbReference type="Pfam" id="PF00186">
    <property type="entry name" value="DHFR_1"/>
    <property type="match status" value="1"/>
</dbReference>
<dbReference type="GO" id="GO:0006730">
    <property type="term" value="P:one-carbon metabolic process"/>
    <property type="evidence" value="ECO:0007669"/>
    <property type="project" value="UniProtKB-KW"/>
</dbReference>
<comment type="similarity">
    <text evidence="6">Belongs to the dihydrofolate reductase family.</text>
</comment>
<dbReference type="PROSITE" id="PS00075">
    <property type="entry name" value="DHFR_1"/>
    <property type="match status" value="1"/>
</dbReference>
<dbReference type="PANTHER" id="PTHR48069:SF3">
    <property type="entry name" value="DIHYDROFOLATE REDUCTASE"/>
    <property type="match status" value="1"/>
</dbReference>
<keyword evidence="7" id="KW-0812">Transmembrane</keyword>
<keyword evidence="10" id="KW-1185">Reference proteome</keyword>
<dbReference type="GO" id="GO:0004146">
    <property type="term" value="F:dihydrofolate reductase activity"/>
    <property type="evidence" value="ECO:0007669"/>
    <property type="project" value="UniProtKB-EC"/>
</dbReference>
<name>Q8JKV3_9VIRU</name>
<evidence type="ECO:0000256" key="1">
    <source>
        <dbReference type="ARBA" id="ARBA00004903"/>
    </source>
</evidence>
<evidence type="ECO:0000256" key="3">
    <source>
        <dbReference type="ARBA" id="ARBA00022563"/>
    </source>
</evidence>
<evidence type="ECO:0000256" key="2">
    <source>
        <dbReference type="ARBA" id="ARBA00012856"/>
    </source>
</evidence>
<dbReference type="EMBL" id="AF451898">
    <property type="protein sequence ID" value="AAN04305.1"/>
    <property type="molecule type" value="Genomic_DNA"/>
</dbReference>
<dbReference type="PROSITE" id="PS51330">
    <property type="entry name" value="DHFR_2"/>
    <property type="match status" value="1"/>
</dbReference>
<dbReference type="KEGG" id="vg:955034"/>